<dbReference type="PROSITE" id="PS01245">
    <property type="entry name" value="RIO1"/>
    <property type="match status" value="1"/>
</dbReference>
<dbReference type="Gene3D" id="1.10.510.10">
    <property type="entry name" value="Transferase(Phosphotransferase) domain 1"/>
    <property type="match status" value="1"/>
</dbReference>
<feature type="compositionally biased region" description="Low complexity" evidence="15">
    <location>
        <begin position="411"/>
        <end position="421"/>
    </location>
</feature>
<keyword evidence="18" id="KW-1185">Reference proteome</keyword>
<dbReference type="CDD" id="cd05144">
    <property type="entry name" value="RIO2_C"/>
    <property type="match status" value="1"/>
</dbReference>
<keyword evidence="9" id="KW-0067">ATP-binding</keyword>
<evidence type="ECO:0000256" key="8">
    <source>
        <dbReference type="ARBA" id="ARBA00022777"/>
    </source>
</evidence>
<keyword evidence="8" id="KW-0418">Kinase</keyword>
<dbReference type="PANTHER" id="PTHR45852">
    <property type="entry name" value="SER/THR-PROTEIN KINASE RIO2"/>
    <property type="match status" value="1"/>
</dbReference>
<dbReference type="InterPro" id="IPR000687">
    <property type="entry name" value="RIO_kinase"/>
</dbReference>
<keyword evidence="4" id="KW-0723">Serine/threonine-protein kinase</keyword>
<dbReference type="FunFam" id="3.30.200.20:FF:000052">
    <property type="entry name" value="Serine/threonine-protein kinase RIO2"/>
    <property type="match status" value="1"/>
</dbReference>
<dbReference type="Gene3D" id="3.30.200.20">
    <property type="entry name" value="Phosphorylase Kinase, domain 1"/>
    <property type="match status" value="1"/>
</dbReference>
<dbReference type="InterPro" id="IPR018935">
    <property type="entry name" value="RIO_kinase_CS"/>
</dbReference>
<evidence type="ECO:0000256" key="12">
    <source>
        <dbReference type="ARBA" id="ARBA00048679"/>
    </source>
</evidence>
<comment type="cofactor">
    <cofactor evidence="1">
        <name>Mg(2+)</name>
        <dbReference type="ChEBI" id="CHEBI:18420"/>
    </cofactor>
</comment>
<dbReference type="GO" id="GO:0046872">
    <property type="term" value="F:metal ion binding"/>
    <property type="evidence" value="ECO:0007669"/>
    <property type="project" value="UniProtKB-KW"/>
</dbReference>
<dbReference type="GO" id="GO:0005524">
    <property type="term" value="F:ATP binding"/>
    <property type="evidence" value="ECO:0007669"/>
    <property type="project" value="UniProtKB-KW"/>
</dbReference>
<evidence type="ECO:0000256" key="15">
    <source>
        <dbReference type="SAM" id="MobiDB-lite"/>
    </source>
</evidence>
<evidence type="ECO:0000256" key="6">
    <source>
        <dbReference type="ARBA" id="ARBA00022723"/>
    </source>
</evidence>
<dbReference type="GO" id="GO:0030490">
    <property type="term" value="P:maturation of SSU-rRNA"/>
    <property type="evidence" value="ECO:0007669"/>
    <property type="project" value="TreeGrafter"/>
</dbReference>
<dbReference type="AlphaFoldDB" id="U6LZ01"/>
<keyword evidence="5" id="KW-0808">Transferase</keyword>
<dbReference type="SMART" id="SM00090">
    <property type="entry name" value="RIO"/>
    <property type="match status" value="1"/>
</dbReference>
<reference evidence="17" key="1">
    <citation type="submission" date="2013-10" db="EMBL/GenBank/DDBJ databases">
        <title>Genomic analysis of the causative agents of coccidiosis in chickens.</title>
        <authorList>
            <person name="Reid A.J."/>
            <person name="Blake D."/>
            <person name="Billington K."/>
            <person name="Browne H."/>
            <person name="Dunn M."/>
            <person name="Hung S."/>
            <person name="Kawahara F."/>
            <person name="Miranda-Saavedra D."/>
            <person name="Mourier T."/>
            <person name="Nagra H."/>
            <person name="Otto T.D."/>
            <person name="Rawlings N."/>
            <person name="Sanchez A."/>
            <person name="Sanders M."/>
            <person name="Subramaniam C."/>
            <person name="Tay Y."/>
            <person name="Dear P."/>
            <person name="Doerig C."/>
            <person name="Gruber A."/>
            <person name="Parkinson J."/>
            <person name="Shirley M."/>
            <person name="Wan K.L."/>
            <person name="Berriman M."/>
            <person name="Tomley F."/>
            <person name="Pain A."/>
        </authorList>
    </citation>
    <scope>NUCLEOTIDE SEQUENCE [LARGE SCALE GENOMIC DNA]</scope>
    <source>
        <strain evidence="17">Houghton</strain>
    </source>
</reference>
<evidence type="ECO:0000259" key="16">
    <source>
        <dbReference type="SMART" id="SM00090"/>
    </source>
</evidence>
<dbReference type="SUPFAM" id="SSF46785">
    <property type="entry name" value="Winged helix' DNA-binding domain"/>
    <property type="match status" value="1"/>
</dbReference>
<feature type="compositionally biased region" description="Basic residues" evidence="15">
    <location>
        <begin position="461"/>
        <end position="471"/>
    </location>
</feature>
<feature type="compositionally biased region" description="Acidic residues" evidence="15">
    <location>
        <begin position="353"/>
        <end position="389"/>
    </location>
</feature>
<dbReference type="GO" id="GO:0030688">
    <property type="term" value="C:preribosome, small subunit precursor"/>
    <property type="evidence" value="ECO:0007669"/>
    <property type="project" value="TreeGrafter"/>
</dbReference>
<dbReference type="VEuPathDB" id="ToxoDB:EBH_0005850"/>
<reference evidence="17" key="2">
    <citation type="submission" date="2013-10" db="EMBL/GenBank/DDBJ databases">
        <authorList>
            <person name="Aslett M."/>
        </authorList>
    </citation>
    <scope>NUCLEOTIDE SEQUENCE [LARGE SCALE GENOMIC DNA]</scope>
    <source>
        <strain evidence="17">Houghton</strain>
    </source>
</reference>
<dbReference type="InterPro" id="IPR011009">
    <property type="entry name" value="Kinase-like_dom_sf"/>
</dbReference>
<dbReference type="InterPro" id="IPR018934">
    <property type="entry name" value="RIO_dom"/>
</dbReference>
<dbReference type="EMBL" id="HG713244">
    <property type="protein sequence ID" value="CDJ53025.1"/>
    <property type="molecule type" value="Genomic_DNA"/>
</dbReference>
<dbReference type="GO" id="GO:0005634">
    <property type="term" value="C:nucleus"/>
    <property type="evidence" value="ECO:0007669"/>
    <property type="project" value="TreeGrafter"/>
</dbReference>
<dbReference type="InterPro" id="IPR036388">
    <property type="entry name" value="WH-like_DNA-bd_sf"/>
</dbReference>
<evidence type="ECO:0000256" key="4">
    <source>
        <dbReference type="ARBA" id="ARBA00022527"/>
    </source>
</evidence>
<dbReference type="Pfam" id="PF01163">
    <property type="entry name" value="RIO1"/>
    <property type="match status" value="1"/>
</dbReference>
<dbReference type="EC" id="2.7.11.1" evidence="3"/>
<evidence type="ECO:0000313" key="17">
    <source>
        <dbReference type="EMBL" id="CDJ53025.1"/>
    </source>
</evidence>
<evidence type="ECO:0000256" key="10">
    <source>
        <dbReference type="ARBA" id="ARBA00022842"/>
    </source>
</evidence>
<organism evidence="17 18">
    <name type="scientific">Eimeria brunetti</name>
    <dbReference type="NCBI Taxonomy" id="51314"/>
    <lineage>
        <taxon>Eukaryota</taxon>
        <taxon>Sar</taxon>
        <taxon>Alveolata</taxon>
        <taxon>Apicomplexa</taxon>
        <taxon>Conoidasida</taxon>
        <taxon>Coccidia</taxon>
        <taxon>Eucoccidiorida</taxon>
        <taxon>Eimeriorina</taxon>
        <taxon>Eimeriidae</taxon>
        <taxon>Eimeria</taxon>
    </lineage>
</organism>
<comment type="catalytic activity">
    <reaction evidence="11">
        <text>L-threonyl-[protein] + ATP = O-phospho-L-threonyl-[protein] + ADP + H(+)</text>
        <dbReference type="Rhea" id="RHEA:46608"/>
        <dbReference type="Rhea" id="RHEA-COMP:11060"/>
        <dbReference type="Rhea" id="RHEA-COMP:11605"/>
        <dbReference type="ChEBI" id="CHEBI:15378"/>
        <dbReference type="ChEBI" id="CHEBI:30013"/>
        <dbReference type="ChEBI" id="CHEBI:30616"/>
        <dbReference type="ChEBI" id="CHEBI:61977"/>
        <dbReference type="ChEBI" id="CHEBI:456216"/>
        <dbReference type="EC" id="2.7.11.1"/>
    </reaction>
</comment>
<protein>
    <recommendedName>
        <fullName evidence="13">Serine/threonine-protein kinase RIO2</fullName>
        <ecNumber evidence="3">2.7.11.1</ecNumber>
    </recommendedName>
    <alternativeName>
        <fullName evidence="14">Serine/threonine-protein kinase rio2</fullName>
    </alternativeName>
</protein>
<dbReference type="OrthoDB" id="10258631at2759"/>
<keyword evidence="10" id="KW-0460">Magnesium</keyword>
<evidence type="ECO:0000256" key="13">
    <source>
        <dbReference type="ARBA" id="ARBA00068353"/>
    </source>
</evidence>
<evidence type="ECO:0000256" key="3">
    <source>
        <dbReference type="ARBA" id="ARBA00012513"/>
    </source>
</evidence>
<dbReference type="Gene3D" id="1.10.10.10">
    <property type="entry name" value="Winged helix-like DNA-binding domain superfamily/Winged helix DNA-binding domain"/>
    <property type="match status" value="1"/>
</dbReference>
<dbReference type="SUPFAM" id="SSF56112">
    <property type="entry name" value="Protein kinase-like (PK-like)"/>
    <property type="match status" value="1"/>
</dbReference>
<evidence type="ECO:0000256" key="9">
    <source>
        <dbReference type="ARBA" id="ARBA00022840"/>
    </source>
</evidence>
<proteinExistence type="inferred from homology"/>
<evidence type="ECO:0000256" key="5">
    <source>
        <dbReference type="ARBA" id="ARBA00022679"/>
    </source>
</evidence>
<feature type="domain" description="RIO kinase" evidence="16">
    <location>
        <begin position="65"/>
        <end position="290"/>
    </location>
</feature>
<dbReference type="Pfam" id="PF09202">
    <property type="entry name" value="Rio2_N"/>
    <property type="match status" value="1"/>
</dbReference>
<evidence type="ECO:0000256" key="2">
    <source>
        <dbReference type="ARBA" id="ARBA00009196"/>
    </source>
</evidence>
<feature type="compositionally biased region" description="Basic and acidic residues" evidence="15">
    <location>
        <begin position="480"/>
        <end position="494"/>
    </location>
</feature>
<evidence type="ECO:0000256" key="14">
    <source>
        <dbReference type="ARBA" id="ARBA00068837"/>
    </source>
</evidence>
<sequence length="494" mass="55766">MRLQADVLRYMTKGEFRVLTAVEMGMKNHEFVSAQLIEQIAGLRRHSIRQLLSTLLKNKLIFHCSKTYDGYKLTYLGYDYLALNALVKRGLVKGVGVRIGVGKESDIHLCEGADGAVLVLKLHRLGRISFRSIKKNRDYMQHRTHCSWHYLAHLAAAREFAYLKALHSHGFPVPEPVDVNRHAVLMQYIDAVPLTQVRELQDPLTVLEKLMKLIVRLAHCGLIHGDFNEFNLMVSDSGQITMIDLPQMVSIYHPNAALYFDRDVQCIKRLFERKFLVDVTEVPHFEQVVGRHIRPPEGKRPASFDDDAAAAAAEKEPVGFISVSDGLNEQQSRLLESALAERREAASDSENSGSEEEDADSQEEAESEAETEKEETDREAEEEAAAEQAEEGKCMKNKIEAPTGSEEDSQEQTQSSGSSDSNSEEEGEGASQPLPPEEQQALIHCWRPKARRHTRDEVRKRVQKQNQKKASKGNFGSNKNAERIKARQMTKFDC</sequence>
<dbReference type="InterPro" id="IPR036390">
    <property type="entry name" value="WH_DNA-bd_sf"/>
</dbReference>
<feature type="region of interest" description="Disordered" evidence="15">
    <location>
        <begin position="339"/>
        <end position="494"/>
    </location>
</feature>
<evidence type="ECO:0000256" key="11">
    <source>
        <dbReference type="ARBA" id="ARBA00047899"/>
    </source>
</evidence>
<evidence type="ECO:0000256" key="7">
    <source>
        <dbReference type="ARBA" id="ARBA00022741"/>
    </source>
</evidence>
<accession>U6LZ01</accession>
<comment type="similarity">
    <text evidence="2">Belongs to the protein kinase superfamily. RIO-type Ser/Thr kinase family.</text>
</comment>
<dbReference type="InterPro" id="IPR015285">
    <property type="entry name" value="RIO2_wHTH_N"/>
</dbReference>
<dbReference type="InterPro" id="IPR030484">
    <property type="entry name" value="Rio2"/>
</dbReference>
<dbReference type="Proteomes" id="UP000030750">
    <property type="component" value="Unassembled WGS sequence"/>
</dbReference>
<evidence type="ECO:0000313" key="18">
    <source>
        <dbReference type="Proteomes" id="UP000030750"/>
    </source>
</evidence>
<comment type="catalytic activity">
    <reaction evidence="12">
        <text>L-seryl-[protein] + ATP = O-phospho-L-seryl-[protein] + ADP + H(+)</text>
        <dbReference type="Rhea" id="RHEA:17989"/>
        <dbReference type="Rhea" id="RHEA-COMP:9863"/>
        <dbReference type="Rhea" id="RHEA-COMP:11604"/>
        <dbReference type="ChEBI" id="CHEBI:15378"/>
        <dbReference type="ChEBI" id="CHEBI:29999"/>
        <dbReference type="ChEBI" id="CHEBI:30616"/>
        <dbReference type="ChEBI" id="CHEBI:83421"/>
        <dbReference type="ChEBI" id="CHEBI:456216"/>
        <dbReference type="EC" id="2.7.11.1"/>
    </reaction>
</comment>
<dbReference type="FunFam" id="1.10.10.10:FF:000053">
    <property type="entry name" value="Serine/threonine-protein kinase RIO2"/>
    <property type="match status" value="1"/>
</dbReference>
<gene>
    <name evidence="17" type="ORF">EBH_0005850</name>
</gene>
<keyword evidence="7" id="KW-0547">Nucleotide-binding</keyword>
<feature type="compositionally biased region" description="Basic and acidic residues" evidence="15">
    <location>
        <begin position="390"/>
        <end position="399"/>
    </location>
</feature>
<name>U6LZ01_9EIME</name>
<dbReference type="GO" id="GO:0004674">
    <property type="term" value="F:protein serine/threonine kinase activity"/>
    <property type="evidence" value="ECO:0007669"/>
    <property type="project" value="UniProtKB-KW"/>
</dbReference>
<dbReference type="GO" id="GO:0005829">
    <property type="term" value="C:cytosol"/>
    <property type="evidence" value="ECO:0007669"/>
    <property type="project" value="TreeGrafter"/>
</dbReference>
<evidence type="ECO:0000256" key="1">
    <source>
        <dbReference type="ARBA" id="ARBA00001946"/>
    </source>
</evidence>
<dbReference type="PANTHER" id="PTHR45852:SF1">
    <property type="entry name" value="SERINE_THREONINE-PROTEIN KINASE RIO2"/>
    <property type="match status" value="1"/>
</dbReference>
<keyword evidence="6" id="KW-0479">Metal-binding</keyword>